<gene>
    <name evidence="3" type="ORF">AAG747_06895</name>
</gene>
<sequence>MEKPKINKALIERYYQNQCSEEEVERILEAFDENGEELDAWMFEIWENLNTDFKLNQSHKKTLWKRISSALPIEKQVTCKPATPTKRQFAVHRAKQNFWNYGTRMAASVMMAFGLCWSVWYFTHSHEKLPVLVEKINPLGQKLSLVLPDGTEVKLNGGSTLRYPQEFSDSLRQVELEGEAYFSVVKNRRKPFEIKANNVYTRVLGTEFNVRAYPEDSLINIALVEGKVAVKTRRTLKDTSFLLTPGQLAIYDVQHQQLAKSEFHNKEFTAWKDKILFFYEASFEEILTKLSRWYGVKFELQNPDMAHRYSDKFSGEYQNESLENVLNAISYSKRFQYRIEGDSVFIKFF</sequence>
<dbReference type="RefSeq" id="WP_346820413.1">
    <property type="nucleotide sequence ID" value="NZ_JBDKWZ010000003.1"/>
</dbReference>
<organism evidence="3 4">
    <name type="scientific">Rapidithrix thailandica</name>
    <dbReference type="NCBI Taxonomy" id="413964"/>
    <lineage>
        <taxon>Bacteria</taxon>
        <taxon>Pseudomonadati</taxon>
        <taxon>Bacteroidota</taxon>
        <taxon>Cytophagia</taxon>
        <taxon>Cytophagales</taxon>
        <taxon>Flammeovirgaceae</taxon>
        <taxon>Rapidithrix</taxon>
    </lineage>
</organism>
<dbReference type="InterPro" id="IPR012373">
    <property type="entry name" value="Ferrdict_sens_TM"/>
</dbReference>
<protein>
    <submittedName>
        <fullName evidence="3">FecR domain-containing protein</fullName>
    </submittedName>
</protein>
<accession>A0AAW9SA86</accession>
<evidence type="ECO:0000313" key="4">
    <source>
        <dbReference type="Proteomes" id="UP001403385"/>
    </source>
</evidence>
<dbReference type="Gene3D" id="3.55.50.30">
    <property type="match status" value="1"/>
</dbReference>
<feature type="domain" description="Protein FecR C-terminal" evidence="2">
    <location>
        <begin position="276"/>
        <end position="346"/>
    </location>
</feature>
<dbReference type="GO" id="GO:0016989">
    <property type="term" value="F:sigma factor antagonist activity"/>
    <property type="evidence" value="ECO:0007669"/>
    <property type="project" value="TreeGrafter"/>
</dbReference>
<dbReference type="Proteomes" id="UP001403385">
    <property type="component" value="Unassembled WGS sequence"/>
</dbReference>
<evidence type="ECO:0000259" key="2">
    <source>
        <dbReference type="Pfam" id="PF16344"/>
    </source>
</evidence>
<dbReference type="Gene3D" id="2.60.120.1440">
    <property type="match status" value="1"/>
</dbReference>
<dbReference type="PIRSF" id="PIRSF018266">
    <property type="entry name" value="FecR"/>
    <property type="match status" value="1"/>
</dbReference>
<reference evidence="3 4" key="1">
    <citation type="submission" date="2024-04" db="EMBL/GenBank/DDBJ databases">
        <title>Novel genus in family Flammeovirgaceae.</title>
        <authorList>
            <person name="Nguyen T.H."/>
            <person name="Vuong T.Q."/>
            <person name="Le H."/>
            <person name="Kim S.-G."/>
        </authorList>
    </citation>
    <scope>NUCLEOTIDE SEQUENCE [LARGE SCALE GENOMIC DNA]</scope>
    <source>
        <strain evidence="3 4">JCM 23209</strain>
    </source>
</reference>
<comment type="caution">
    <text evidence="3">The sequence shown here is derived from an EMBL/GenBank/DDBJ whole genome shotgun (WGS) entry which is preliminary data.</text>
</comment>
<dbReference type="PANTHER" id="PTHR30273">
    <property type="entry name" value="PERIPLASMIC SIGNAL SENSOR AND SIGMA FACTOR ACTIVATOR FECR-RELATED"/>
    <property type="match status" value="1"/>
</dbReference>
<name>A0AAW9SA86_9BACT</name>
<dbReference type="PANTHER" id="PTHR30273:SF2">
    <property type="entry name" value="PROTEIN FECR"/>
    <property type="match status" value="1"/>
</dbReference>
<dbReference type="InterPro" id="IPR032508">
    <property type="entry name" value="FecR_C"/>
</dbReference>
<keyword evidence="4" id="KW-1185">Reference proteome</keyword>
<feature type="domain" description="FecR protein" evidence="1">
    <location>
        <begin position="140"/>
        <end position="228"/>
    </location>
</feature>
<dbReference type="Pfam" id="PF04773">
    <property type="entry name" value="FecR"/>
    <property type="match status" value="1"/>
</dbReference>
<dbReference type="AlphaFoldDB" id="A0AAW9SA86"/>
<dbReference type="Pfam" id="PF16344">
    <property type="entry name" value="FecR_C"/>
    <property type="match status" value="1"/>
</dbReference>
<dbReference type="InterPro" id="IPR006860">
    <property type="entry name" value="FecR"/>
</dbReference>
<evidence type="ECO:0000313" key="3">
    <source>
        <dbReference type="EMBL" id="MEN7547626.1"/>
    </source>
</evidence>
<dbReference type="FunFam" id="2.60.120.1440:FF:000001">
    <property type="entry name" value="Putative anti-sigma factor"/>
    <property type="match status" value="1"/>
</dbReference>
<dbReference type="EMBL" id="JBDKWZ010000003">
    <property type="protein sequence ID" value="MEN7547626.1"/>
    <property type="molecule type" value="Genomic_DNA"/>
</dbReference>
<proteinExistence type="predicted"/>
<evidence type="ECO:0000259" key="1">
    <source>
        <dbReference type="Pfam" id="PF04773"/>
    </source>
</evidence>